<evidence type="ECO:0000313" key="8">
    <source>
        <dbReference type="EMBL" id="SNZ05415.1"/>
    </source>
</evidence>
<feature type="domain" description="Outer membrane protein beta-barrel" evidence="7">
    <location>
        <begin position="18"/>
        <end position="226"/>
    </location>
</feature>
<dbReference type="Proteomes" id="UP000219439">
    <property type="component" value="Unassembled WGS sequence"/>
</dbReference>
<evidence type="ECO:0000256" key="4">
    <source>
        <dbReference type="ARBA" id="ARBA00023237"/>
    </source>
</evidence>
<name>A0A285N7G5_9HYPH</name>
<proteinExistence type="inferred from homology"/>
<dbReference type="SUPFAM" id="SSF56925">
    <property type="entry name" value="OMPA-like"/>
    <property type="match status" value="1"/>
</dbReference>
<dbReference type="Gene3D" id="2.40.160.20">
    <property type="match status" value="1"/>
</dbReference>
<comment type="subcellular location">
    <subcellularLocation>
        <location evidence="1">Cell outer membrane</location>
    </subcellularLocation>
</comment>
<comment type="similarity">
    <text evidence="5">Belongs to the Omp25/RopB family.</text>
</comment>
<evidence type="ECO:0000256" key="5">
    <source>
        <dbReference type="ARBA" id="ARBA00038306"/>
    </source>
</evidence>
<evidence type="ECO:0000256" key="3">
    <source>
        <dbReference type="ARBA" id="ARBA00023136"/>
    </source>
</evidence>
<gene>
    <name evidence="8" type="ORF">SAMN06265368_0113</name>
</gene>
<evidence type="ECO:0000256" key="1">
    <source>
        <dbReference type="ARBA" id="ARBA00004442"/>
    </source>
</evidence>
<dbReference type="PANTHER" id="PTHR34001:SF3">
    <property type="entry name" value="BLL7405 PROTEIN"/>
    <property type="match status" value="1"/>
</dbReference>
<organism evidence="8 9">
    <name type="scientific">Cohaesibacter gelatinilyticus</name>
    <dbReference type="NCBI Taxonomy" id="372072"/>
    <lineage>
        <taxon>Bacteria</taxon>
        <taxon>Pseudomonadati</taxon>
        <taxon>Pseudomonadota</taxon>
        <taxon>Alphaproteobacteria</taxon>
        <taxon>Hyphomicrobiales</taxon>
        <taxon>Cohaesibacteraceae</taxon>
    </lineage>
</organism>
<evidence type="ECO:0000256" key="2">
    <source>
        <dbReference type="ARBA" id="ARBA00022729"/>
    </source>
</evidence>
<keyword evidence="2 6" id="KW-0732">Signal</keyword>
<evidence type="ECO:0000259" key="7">
    <source>
        <dbReference type="Pfam" id="PF13505"/>
    </source>
</evidence>
<accession>A0A285N7G5</accession>
<feature type="signal peptide" evidence="6">
    <location>
        <begin position="1"/>
        <end position="29"/>
    </location>
</feature>
<feature type="chain" id="PRO_5013352411" evidence="6">
    <location>
        <begin position="30"/>
        <end position="226"/>
    </location>
</feature>
<dbReference type="PANTHER" id="PTHR34001">
    <property type="entry name" value="BLL7405 PROTEIN"/>
    <property type="match status" value="1"/>
</dbReference>
<keyword evidence="4" id="KW-0998">Cell outer membrane</keyword>
<reference evidence="8 9" key="1">
    <citation type="submission" date="2017-09" db="EMBL/GenBank/DDBJ databases">
        <authorList>
            <person name="Ehlers B."/>
            <person name="Leendertz F.H."/>
        </authorList>
    </citation>
    <scope>NUCLEOTIDE SEQUENCE [LARGE SCALE GENOMIC DNA]</scope>
    <source>
        <strain evidence="8 9">DSM 18289</strain>
    </source>
</reference>
<dbReference type="InterPro" id="IPR011250">
    <property type="entry name" value="OMP/PagP_B-barrel"/>
</dbReference>
<protein>
    <submittedName>
        <fullName evidence="8">Outer membrane immunogenic protein</fullName>
    </submittedName>
</protein>
<dbReference type="Pfam" id="PF13505">
    <property type="entry name" value="OMP_b-brl"/>
    <property type="match status" value="1"/>
</dbReference>
<keyword evidence="9" id="KW-1185">Reference proteome</keyword>
<evidence type="ECO:0000256" key="6">
    <source>
        <dbReference type="SAM" id="SignalP"/>
    </source>
</evidence>
<sequence length="226" mass="23962">MNQQKRLLKKSLLPSMALLLVAMTNTVSAADLPSMPGLYDPSGPKPQFSWEGAYVGAQIGAGLLASEVKSGGAKRTLKDGSAAGGVYAGYNWQFSRFVLGLETDVNLNANKKTGTVGSLGNVSTKTSWSAGIKGRVGLPIDRFMPYLSLGVAASDYQLTAKGQRKKTNVASLTLGAGLEYALTDKIHLRADYSIRGLDNKTRNFAGTAVKNTAGSQQLMMGLSYKF</sequence>
<dbReference type="RefSeq" id="WP_097151473.1">
    <property type="nucleotide sequence ID" value="NZ_OBEL01000001.1"/>
</dbReference>
<dbReference type="EMBL" id="OBEL01000001">
    <property type="protein sequence ID" value="SNZ05415.1"/>
    <property type="molecule type" value="Genomic_DNA"/>
</dbReference>
<dbReference type="InterPro" id="IPR051692">
    <property type="entry name" value="OMP-like"/>
</dbReference>
<evidence type="ECO:0000313" key="9">
    <source>
        <dbReference type="Proteomes" id="UP000219439"/>
    </source>
</evidence>
<keyword evidence="3" id="KW-0472">Membrane</keyword>
<dbReference type="AlphaFoldDB" id="A0A285N7G5"/>
<dbReference type="InterPro" id="IPR027385">
    <property type="entry name" value="Beta-barrel_OMP"/>
</dbReference>
<dbReference type="OrthoDB" id="9815357at2"/>
<dbReference type="GO" id="GO:0009279">
    <property type="term" value="C:cell outer membrane"/>
    <property type="evidence" value="ECO:0007669"/>
    <property type="project" value="UniProtKB-SubCell"/>
</dbReference>